<gene>
    <name evidence="1" type="ORF">EOD39_5330</name>
</gene>
<evidence type="ECO:0000313" key="1">
    <source>
        <dbReference type="EMBL" id="RXM33609.1"/>
    </source>
</evidence>
<protein>
    <submittedName>
        <fullName evidence="1">Uncharacterized protein</fullName>
    </submittedName>
</protein>
<dbReference type="AlphaFoldDB" id="A0A444UEL2"/>
<sequence>MFLILCEAPFFATLSQPGRSTPAARTARLGAPVLLSLPRRPQPSPLPQRMLVSEDASAQPASRHAEIFADIKG</sequence>
<accession>A0A444UEL2</accession>
<organism evidence="1 2">
    <name type="scientific">Acipenser ruthenus</name>
    <name type="common">Sterlet sturgeon</name>
    <dbReference type="NCBI Taxonomy" id="7906"/>
    <lineage>
        <taxon>Eukaryota</taxon>
        <taxon>Metazoa</taxon>
        <taxon>Chordata</taxon>
        <taxon>Craniata</taxon>
        <taxon>Vertebrata</taxon>
        <taxon>Euteleostomi</taxon>
        <taxon>Actinopterygii</taxon>
        <taxon>Chondrostei</taxon>
        <taxon>Acipenseriformes</taxon>
        <taxon>Acipenseridae</taxon>
        <taxon>Acipenser</taxon>
    </lineage>
</organism>
<proteinExistence type="predicted"/>
<evidence type="ECO:0000313" key="2">
    <source>
        <dbReference type="Proteomes" id="UP000289886"/>
    </source>
</evidence>
<name>A0A444UEL2_ACIRT</name>
<dbReference type="Proteomes" id="UP000289886">
    <property type="component" value="Unassembled WGS sequence"/>
</dbReference>
<keyword evidence="2" id="KW-1185">Reference proteome</keyword>
<dbReference type="EMBL" id="SCEB01214727">
    <property type="protein sequence ID" value="RXM33609.1"/>
    <property type="molecule type" value="Genomic_DNA"/>
</dbReference>
<reference evidence="1 2" key="1">
    <citation type="submission" date="2019-01" db="EMBL/GenBank/DDBJ databases">
        <title>Draft Genome and Complete Hox-Cluster Characterization of the Sterlet Sturgeon (Acipenser ruthenus).</title>
        <authorList>
            <person name="Wei Q."/>
        </authorList>
    </citation>
    <scope>NUCLEOTIDE SEQUENCE [LARGE SCALE GENOMIC DNA]</scope>
    <source>
        <strain evidence="1">WHYD16114868_AA</strain>
        <tissue evidence="1">Blood</tissue>
    </source>
</reference>
<comment type="caution">
    <text evidence="1">The sequence shown here is derived from an EMBL/GenBank/DDBJ whole genome shotgun (WGS) entry which is preliminary data.</text>
</comment>